<gene>
    <name evidence="3" type="ORF">C8F04DRAFT_1360192</name>
</gene>
<evidence type="ECO:0000256" key="2">
    <source>
        <dbReference type="SAM" id="MobiDB-lite"/>
    </source>
</evidence>
<dbReference type="Proteomes" id="UP001218188">
    <property type="component" value="Unassembled WGS sequence"/>
</dbReference>
<organism evidence="3 4">
    <name type="scientific">Mycena alexandri</name>
    <dbReference type="NCBI Taxonomy" id="1745969"/>
    <lineage>
        <taxon>Eukaryota</taxon>
        <taxon>Fungi</taxon>
        <taxon>Dikarya</taxon>
        <taxon>Basidiomycota</taxon>
        <taxon>Agaricomycotina</taxon>
        <taxon>Agaricomycetes</taxon>
        <taxon>Agaricomycetidae</taxon>
        <taxon>Agaricales</taxon>
        <taxon>Marasmiineae</taxon>
        <taxon>Mycenaceae</taxon>
        <taxon>Mycena</taxon>
    </lineage>
</organism>
<feature type="compositionally biased region" description="Basic and acidic residues" evidence="2">
    <location>
        <begin position="156"/>
        <end position="165"/>
    </location>
</feature>
<name>A0AAD6SRX2_9AGAR</name>
<evidence type="ECO:0000256" key="1">
    <source>
        <dbReference type="SAM" id="Coils"/>
    </source>
</evidence>
<evidence type="ECO:0000313" key="4">
    <source>
        <dbReference type="Proteomes" id="UP001218188"/>
    </source>
</evidence>
<sequence>MYKRMSAPKTYFQSPTLHAPIHVPWTQPTQPQPLFWHALRQGADRMLAFIEAELQARGAAAEKEISDLRTALQDARWRQVEAETALTSARAVHKVVWAELQQAHTHIDRLVGVLASFGVPCRRTGEVIGYDKEWCWLFEALQREEENEEDISAADSKGDHSKRVNVESSSSSGADPVRDLRRARLLLERRQAKCERWKNKYLKLEMEMDRDEQKKAMSKEMNELRRRLDAFTQRNVLTPSN</sequence>
<proteinExistence type="predicted"/>
<dbReference type="AlphaFoldDB" id="A0AAD6SRX2"/>
<accession>A0AAD6SRX2</accession>
<feature type="region of interest" description="Disordered" evidence="2">
    <location>
        <begin position="148"/>
        <end position="175"/>
    </location>
</feature>
<comment type="caution">
    <text evidence="3">The sequence shown here is derived from an EMBL/GenBank/DDBJ whole genome shotgun (WGS) entry which is preliminary data.</text>
</comment>
<dbReference type="EMBL" id="JARJCM010000077">
    <property type="protein sequence ID" value="KAJ7032036.1"/>
    <property type="molecule type" value="Genomic_DNA"/>
</dbReference>
<evidence type="ECO:0000313" key="3">
    <source>
        <dbReference type="EMBL" id="KAJ7032036.1"/>
    </source>
</evidence>
<protein>
    <submittedName>
        <fullName evidence="3">Uncharacterized protein</fullName>
    </submittedName>
</protein>
<feature type="coiled-coil region" evidence="1">
    <location>
        <begin position="180"/>
        <end position="234"/>
    </location>
</feature>
<keyword evidence="4" id="KW-1185">Reference proteome</keyword>
<reference evidence="3" key="1">
    <citation type="submission" date="2023-03" db="EMBL/GenBank/DDBJ databases">
        <title>Massive genome expansion in bonnet fungi (Mycena s.s.) driven by repeated elements and novel gene families across ecological guilds.</title>
        <authorList>
            <consortium name="Lawrence Berkeley National Laboratory"/>
            <person name="Harder C.B."/>
            <person name="Miyauchi S."/>
            <person name="Viragh M."/>
            <person name="Kuo A."/>
            <person name="Thoen E."/>
            <person name="Andreopoulos B."/>
            <person name="Lu D."/>
            <person name="Skrede I."/>
            <person name="Drula E."/>
            <person name="Henrissat B."/>
            <person name="Morin E."/>
            <person name="Kohler A."/>
            <person name="Barry K."/>
            <person name="LaButti K."/>
            <person name="Morin E."/>
            <person name="Salamov A."/>
            <person name="Lipzen A."/>
            <person name="Mereny Z."/>
            <person name="Hegedus B."/>
            <person name="Baldrian P."/>
            <person name="Stursova M."/>
            <person name="Weitz H."/>
            <person name="Taylor A."/>
            <person name="Grigoriev I.V."/>
            <person name="Nagy L.G."/>
            <person name="Martin F."/>
            <person name="Kauserud H."/>
        </authorList>
    </citation>
    <scope>NUCLEOTIDE SEQUENCE</scope>
    <source>
        <strain evidence="3">CBHHK200</strain>
    </source>
</reference>
<keyword evidence="1" id="KW-0175">Coiled coil</keyword>